<evidence type="ECO:0000256" key="2">
    <source>
        <dbReference type="ARBA" id="ARBA00010139"/>
    </source>
</evidence>
<organism evidence="6 7">
    <name type="scientific">Capronia coronata CBS 617.96</name>
    <dbReference type="NCBI Taxonomy" id="1182541"/>
    <lineage>
        <taxon>Eukaryota</taxon>
        <taxon>Fungi</taxon>
        <taxon>Dikarya</taxon>
        <taxon>Ascomycota</taxon>
        <taxon>Pezizomycotina</taxon>
        <taxon>Eurotiomycetes</taxon>
        <taxon>Chaetothyriomycetidae</taxon>
        <taxon>Chaetothyriales</taxon>
        <taxon>Herpotrichiellaceae</taxon>
        <taxon>Capronia</taxon>
    </lineage>
</organism>
<evidence type="ECO:0008006" key="8">
    <source>
        <dbReference type="Google" id="ProtNLM"/>
    </source>
</evidence>
<evidence type="ECO:0000256" key="4">
    <source>
        <dbReference type="ARBA" id="ARBA00022827"/>
    </source>
</evidence>
<dbReference type="SUPFAM" id="SSF51905">
    <property type="entry name" value="FAD/NAD(P)-binding domain"/>
    <property type="match status" value="1"/>
</dbReference>
<dbReference type="GeneID" id="19154979"/>
<dbReference type="Pfam" id="PF00743">
    <property type="entry name" value="FMO-like"/>
    <property type="match status" value="1"/>
</dbReference>
<proteinExistence type="inferred from homology"/>
<comment type="caution">
    <text evidence="6">The sequence shown here is derived from an EMBL/GenBank/DDBJ whole genome shotgun (WGS) entry which is preliminary data.</text>
</comment>
<dbReference type="AlphaFoldDB" id="W9Z070"/>
<comment type="similarity">
    <text evidence="2">Belongs to the FAD-binding monooxygenase family.</text>
</comment>
<dbReference type="STRING" id="1182541.W9Z070"/>
<dbReference type="InterPro" id="IPR051209">
    <property type="entry name" value="FAD-bind_Monooxygenase_sf"/>
</dbReference>
<evidence type="ECO:0000313" key="7">
    <source>
        <dbReference type="Proteomes" id="UP000019484"/>
    </source>
</evidence>
<reference evidence="6 7" key="1">
    <citation type="submission" date="2013-03" db="EMBL/GenBank/DDBJ databases">
        <title>The Genome Sequence of Capronia coronata CBS 617.96.</title>
        <authorList>
            <consortium name="The Broad Institute Genomics Platform"/>
            <person name="Cuomo C."/>
            <person name="de Hoog S."/>
            <person name="Gorbushina A."/>
            <person name="Walker B."/>
            <person name="Young S.K."/>
            <person name="Zeng Q."/>
            <person name="Gargeya S."/>
            <person name="Fitzgerald M."/>
            <person name="Haas B."/>
            <person name="Abouelleil A."/>
            <person name="Allen A.W."/>
            <person name="Alvarado L."/>
            <person name="Arachchi H.M."/>
            <person name="Berlin A.M."/>
            <person name="Chapman S.B."/>
            <person name="Gainer-Dewar J."/>
            <person name="Goldberg J."/>
            <person name="Griggs A."/>
            <person name="Gujja S."/>
            <person name="Hansen M."/>
            <person name="Howarth C."/>
            <person name="Imamovic A."/>
            <person name="Ireland A."/>
            <person name="Larimer J."/>
            <person name="McCowan C."/>
            <person name="Murphy C."/>
            <person name="Pearson M."/>
            <person name="Poon T.W."/>
            <person name="Priest M."/>
            <person name="Roberts A."/>
            <person name="Saif S."/>
            <person name="Shea T."/>
            <person name="Sisk P."/>
            <person name="Sykes S."/>
            <person name="Wortman J."/>
            <person name="Nusbaum C."/>
            <person name="Birren B."/>
        </authorList>
    </citation>
    <scope>NUCLEOTIDE SEQUENCE [LARGE SCALE GENOMIC DNA]</scope>
    <source>
        <strain evidence="6 7">CBS 617.96</strain>
    </source>
</reference>
<dbReference type="GO" id="GO:0050660">
    <property type="term" value="F:flavin adenine dinucleotide binding"/>
    <property type="evidence" value="ECO:0007669"/>
    <property type="project" value="InterPro"/>
</dbReference>
<evidence type="ECO:0000256" key="3">
    <source>
        <dbReference type="ARBA" id="ARBA00022630"/>
    </source>
</evidence>
<dbReference type="InterPro" id="IPR020946">
    <property type="entry name" value="Flavin_mOase-like"/>
</dbReference>
<dbReference type="Proteomes" id="UP000019484">
    <property type="component" value="Unassembled WGS sequence"/>
</dbReference>
<keyword evidence="4" id="KW-0274">FAD</keyword>
<accession>W9Z070</accession>
<dbReference type="RefSeq" id="XP_007719180.1">
    <property type="nucleotide sequence ID" value="XM_007720990.1"/>
</dbReference>
<keyword evidence="7" id="KW-1185">Reference proteome</keyword>
<sequence>MGSIGYKTADEQYAHPLISERAIDEHRPLKVIYVGAGVSGICAAIQFPKYVPTIELAIYEKNADVGGTWFENRYPGCACDIPAHSYQLSFESDVTWSKFYAGAPEILEYWRRVVDKYGAKKYMNFGHKCVEARWNDETSKWHVKFRKLDTDEIVEDVGDVFMTGVGALNEWNWPDIKGLHDFKGKLMHSADWDSSFDATGKQIAVIGAGSSGIQIVPNLQPKVQSMDYYVRGRTWIAATFGNELVRARNNGQDGNFEYTAEEQEAWKKDPELYIKYRKGLEVGMQGTFALTHRGSKEHEEAWKAFRQDMQTRLGKKKEIAKTLIPDFPPLCKRLTPGPGYLEALVAENVDVIPTPIDHVDETGITTSDGTHRRVDAIVCATGFDTSFQGRFPIYGRGGTNLQERYKVRPETYLSVTTDRFPNFFQSLGPNAGVGNGNLLIIIEAVALYVAQILQRLARANVKTIEPKRTQVENFTNYCDAFFKRTVFSAECGSWYKASPPDAGPEERKRGRVTALWPGSSIHAVRALEKVRFDDFDMTALDGNEFGWFGDGWAVAERTGDVQGLTWYLDDTGFTHEPLDKGETLVVNEDKVVRHGEEDGVKKGQVVTEYRVPDGIVAT</sequence>
<dbReference type="EMBL" id="AMWN01000001">
    <property type="protein sequence ID" value="EXJ94951.1"/>
    <property type="molecule type" value="Genomic_DNA"/>
</dbReference>
<protein>
    <recommendedName>
        <fullName evidence="8">FAD/NAD(P)-binding domain-containing protein</fullName>
    </recommendedName>
</protein>
<comment type="cofactor">
    <cofactor evidence="1">
        <name>FAD</name>
        <dbReference type="ChEBI" id="CHEBI:57692"/>
    </cofactor>
</comment>
<dbReference type="eggNOG" id="KOG1399">
    <property type="taxonomic scope" value="Eukaryota"/>
</dbReference>
<evidence type="ECO:0000256" key="1">
    <source>
        <dbReference type="ARBA" id="ARBA00001974"/>
    </source>
</evidence>
<name>W9Z070_9EURO</name>
<gene>
    <name evidence="6" type="ORF">A1O1_00069</name>
</gene>
<dbReference type="PANTHER" id="PTHR42877:SF7">
    <property type="entry name" value="FLAVIN-BINDING MONOOXYGENASE-RELATED"/>
    <property type="match status" value="1"/>
</dbReference>
<evidence type="ECO:0000256" key="5">
    <source>
        <dbReference type="ARBA" id="ARBA00023002"/>
    </source>
</evidence>
<dbReference type="Gene3D" id="3.50.50.60">
    <property type="entry name" value="FAD/NAD(P)-binding domain"/>
    <property type="match status" value="2"/>
</dbReference>
<dbReference type="GO" id="GO:0050661">
    <property type="term" value="F:NADP binding"/>
    <property type="evidence" value="ECO:0007669"/>
    <property type="project" value="InterPro"/>
</dbReference>
<evidence type="ECO:0000313" key="6">
    <source>
        <dbReference type="EMBL" id="EXJ94951.1"/>
    </source>
</evidence>
<dbReference type="HOGENOM" id="CLU_006937_6_1_1"/>
<keyword evidence="5" id="KW-0560">Oxidoreductase</keyword>
<dbReference type="PANTHER" id="PTHR42877">
    <property type="entry name" value="L-ORNITHINE N(5)-MONOOXYGENASE-RELATED"/>
    <property type="match status" value="1"/>
</dbReference>
<dbReference type="InterPro" id="IPR036188">
    <property type="entry name" value="FAD/NAD-bd_sf"/>
</dbReference>
<dbReference type="OrthoDB" id="74360at2759"/>
<keyword evidence="3" id="KW-0285">Flavoprotein</keyword>
<dbReference type="GO" id="GO:0004499">
    <property type="term" value="F:N,N-dimethylaniline monooxygenase activity"/>
    <property type="evidence" value="ECO:0007669"/>
    <property type="project" value="InterPro"/>
</dbReference>